<dbReference type="PANTHER" id="PTHR43712">
    <property type="entry name" value="PUTATIVE (AFU_ORTHOLOGUE AFUA_4G14580)-RELATED"/>
    <property type="match status" value="1"/>
</dbReference>
<dbReference type="AlphaFoldDB" id="A0A291Q0B0"/>
<feature type="active site" description="Proton acceptor" evidence="4">
    <location>
        <position position="289"/>
    </location>
</feature>
<evidence type="ECO:0000259" key="7">
    <source>
        <dbReference type="Pfam" id="PF08100"/>
    </source>
</evidence>
<dbReference type="SUPFAM" id="SSF46785">
    <property type="entry name" value="Winged helix' DNA-binding domain"/>
    <property type="match status" value="1"/>
</dbReference>
<dbReference type="Proteomes" id="UP000221011">
    <property type="component" value="Chromosome"/>
</dbReference>
<dbReference type="KEGG" id="sfk:KY5_0012c"/>
<reference evidence="8 10" key="1">
    <citation type="submission" date="2017-08" db="EMBL/GenBank/DDBJ databases">
        <title>Complete Genome Sequence of Streptomyces formicae KY5, the formicamycin producer.</title>
        <authorList>
            <person name="Holmes N.A."/>
            <person name="Devine R."/>
            <person name="Qin Z."/>
            <person name="Seipke R.F."/>
            <person name="Wilkinson B."/>
            <person name="Hutchings M.I."/>
        </authorList>
    </citation>
    <scope>NUCLEOTIDE SEQUENCE [LARGE SCALE GENOMIC DNA]</scope>
    <source>
        <strain evidence="8 10">KY5</strain>
    </source>
</reference>
<feature type="domain" description="O-methyltransferase dimerisation" evidence="7">
    <location>
        <begin position="51"/>
        <end position="127"/>
    </location>
</feature>
<organism evidence="8 10">
    <name type="scientific">Streptomyces formicae</name>
    <dbReference type="NCBI Taxonomy" id="1616117"/>
    <lineage>
        <taxon>Bacteria</taxon>
        <taxon>Bacillati</taxon>
        <taxon>Actinomycetota</taxon>
        <taxon>Actinomycetes</taxon>
        <taxon>Kitasatosporales</taxon>
        <taxon>Streptomycetaceae</taxon>
        <taxon>Streptomyces</taxon>
    </lineage>
</organism>
<dbReference type="GO" id="GO:0008171">
    <property type="term" value="F:O-methyltransferase activity"/>
    <property type="evidence" value="ECO:0007669"/>
    <property type="project" value="InterPro"/>
</dbReference>
<keyword evidence="3" id="KW-0949">S-adenosyl-L-methionine</keyword>
<keyword evidence="10" id="KW-1185">Reference proteome</keyword>
<dbReference type="InterPro" id="IPR029063">
    <property type="entry name" value="SAM-dependent_MTases_sf"/>
</dbReference>
<dbReference type="RefSeq" id="WP_098240194.1">
    <property type="nucleotide sequence ID" value="NZ_CP022685.1"/>
</dbReference>
<name>A0A291Q0B0_9ACTN</name>
<accession>A0A291Q0B0</accession>
<dbReference type="PROSITE" id="PS51683">
    <property type="entry name" value="SAM_OMT_II"/>
    <property type="match status" value="1"/>
</dbReference>
<dbReference type="Gene3D" id="3.40.50.150">
    <property type="entry name" value="Vaccinia Virus protein VP39"/>
    <property type="match status" value="1"/>
</dbReference>
<evidence type="ECO:0000256" key="1">
    <source>
        <dbReference type="ARBA" id="ARBA00022603"/>
    </source>
</evidence>
<keyword evidence="1 9" id="KW-0489">Methyltransferase</keyword>
<dbReference type="InterPro" id="IPR036390">
    <property type="entry name" value="WH_DNA-bd_sf"/>
</dbReference>
<dbReference type="Gene3D" id="1.10.287.1350">
    <property type="match status" value="1"/>
</dbReference>
<evidence type="ECO:0000313" key="9">
    <source>
        <dbReference type="EMBL" id="ATL33169.1"/>
    </source>
</evidence>
<dbReference type="InterPro" id="IPR016461">
    <property type="entry name" value="COMT-like"/>
</dbReference>
<dbReference type="PIRSF" id="PIRSF005739">
    <property type="entry name" value="O-mtase"/>
    <property type="match status" value="1"/>
</dbReference>
<gene>
    <name evidence="8" type="ORF">KY5_0012c</name>
    <name evidence="9" type="ORF">KY5_8151</name>
</gene>
<evidence type="ECO:0000256" key="2">
    <source>
        <dbReference type="ARBA" id="ARBA00022679"/>
    </source>
</evidence>
<feature type="domain" description="O-methyltransferase C-terminal" evidence="6">
    <location>
        <begin position="153"/>
        <end position="364"/>
    </location>
</feature>
<evidence type="ECO:0000256" key="4">
    <source>
        <dbReference type="PIRSR" id="PIRSR005739-1"/>
    </source>
</evidence>
<evidence type="ECO:0000259" key="6">
    <source>
        <dbReference type="Pfam" id="PF00891"/>
    </source>
</evidence>
<feature type="region of interest" description="Disordered" evidence="5">
    <location>
        <begin position="1"/>
        <end position="46"/>
    </location>
</feature>
<dbReference type="SUPFAM" id="SSF53335">
    <property type="entry name" value="S-adenosyl-L-methionine-dependent methyltransferases"/>
    <property type="match status" value="1"/>
</dbReference>
<dbReference type="InterPro" id="IPR001077">
    <property type="entry name" value="COMT_C"/>
</dbReference>
<dbReference type="PANTHER" id="PTHR43712:SF2">
    <property type="entry name" value="O-METHYLTRANSFERASE CICE"/>
    <property type="match status" value="1"/>
</dbReference>
<dbReference type="Pfam" id="PF00891">
    <property type="entry name" value="Methyltransf_2"/>
    <property type="match status" value="1"/>
</dbReference>
<dbReference type="Pfam" id="PF08100">
    <property type="entry name" value="Dimerisation"/>
    <property type="match status" value="1"/>
</dbReference>
<feature type="compositionally biased region" description="Low complexity" evidence="5">
    <location>
        <begin position="25"/>
        <end position="35"/>
    </location>
</feature>
<keyword evidence="2 9" id="KW-0808">Transferase</keyword>
<sequence length="390" mass="41727">MTTLDSNDRAATGTDDPAAQAKAQTPEASETSEGSEAQEETAEQESTARLWELAFGSMPAQIIHAAVRLGLPDALADGPRTSAELARASGADETALRRLLRGMAGTGIVAPDPDGGPDRYALTPMGRPLRSDVPDSLRAMVLLFAGEAMWRSWGDLAETVRTGANAFERIHGVPYFTYYAQRPEEYAMFNAAMGEDTKAVGPALAQGYDFSWCRTVVDIGGGNGALLGCVLAAHPHLEGIVFDQPEGMAQARAALAEAGLAERCSAVAGDAFKEVVRGGDLYVMKSVLHDWDDDHVLRLLRNCRAAIADDGRILVMEPLMPQRSEELGPAHGIVTTDMDLLVTTGGRVRSEAEFAQLFADAGFQHTMTRKLADHGYLEAQYHSVIEGVPA</sequence>
<dbReference type="GO" id="GO:0032259">
    <property type="term" value="P:methylation"/>
    <property type="evidence" value="ECO:0007669"/>
    <property type="project" value="UniProtKB-KW"/>
</dbReference>
<evidence type="ECO:0000256" key="3">
    <source>
        <dbReference type="ARBA" id="ARBA00022691"/>
    </source>
</evidence>
<dbReference type="Gene3D" id="1.10.10.10">
    <property type="entry name" value="Winged helix-like DNA-binding domain superfamily/Winged helix DNA-binding domain"/>
    <property type="match status" value="1"/>
</dbReference>
<proteinExistence type="predicted"/>
<dbReference type="CDD" id="cd02440">
    <property type="entry name" value="AdoMet_MTases"/>
    <property type="match status" value="1"/>
</dbReference>
<dbReference type="CDD" id="cd00090">
    <property type="entry name" value="HTH_ARSR"/>
    <property type="match status" value="1"/>
</dbReference>
<evidence type="ECO:0000313" key="10">
    <source>
        <dbReference type="Proteomes" id="UP000221011"/>
    </source>
</evidence>
<protein>
    <submittedName>
        <fullName evidence="9">O-methyltransferase</fullName>
    </submittedName>
</protein>
<evidence type="ECO:0000313" key="8">
    <source>
        <dbReference type="EMBL" id="ATL25030.1"/>
    </source>
</evidence>
<dbReference type="EMBL" id="CP022685">
    <property type="protein sequence ID" value="ATL25030.1"/>
    <property type="molecule type" value="Genomic_DNA"/>
</dbReference>
<dbReference type="KEGG" id="sfk:KY5_8151"/>
<evidence type="ECO:0000256" key="5">
    <source>
        <dbReference type="SAM" id="MobiDB-lite"/>
    </source>
</evidence>
<dbReference type="InterPro" id="IPR011991">
    <property type="entry name" value="ArsR-like_HTH"/>
</dbReference>
<dbReference type="InterPro" id="IPR036388">
    <property type="entry name" value="WH-like_DNA-bd_sf"/>
</dbReference>
<dbReference type="GO" id="GO:0046983">
    <property type="term" value="F:protein dimerization activity"/>
    <property type="evidence" value="ECO:0007669"/>
    <property type="project" value="InterPro"/>
</dbReference>
<dbReference type="EMBL" id="CP022685">
    <property type="protein sequence ID" value="ATL33169.1"/>
    <property type="molecule type" value="Genomic_DNA"/>
</dbReference>
<dbReference type="InterPro" id="IPR012967">
    <property type="entry name" value="COMT_dimerisation"/>
</dbReference>